<feature type="transmembrane region" description="Helical" evidence="1">
    <location>
        <begin position="141"/>
        <end position="159"/>
    </location>
</feature>
<feature type="transmembrane region" description="Helical" evidence="1">
    <location>
        <begin position="406"/>
        <end position="425"/>
    </location>
</feature>
<reference evidence="2 3" key="1">
    <citation type="submission" date="2022-10" db="EMBL/GenBank/DDBJ databases">
        <title>Chitinophaga nivalis PC15 sp. nov., isolated from Pyeongchang county, South Korea.</title>
        <authorList>
            <person name="Trinh H.N."/>
        </authorList>
    </citation>
    <scope>NUCLEOTIDE SEQUENCE [LARGE SCALE GENOMIC DNA]</scope>
    <source>
        <strain evidence="2 3">PC14</strain>
    </source>
</reference>
<organism evidence="2 3">
    <name type="scientific">Chitinophaga nivalis</name>
    <dbReference type="NCBI Taxonomy" id="2991709"/>
    <lineage>
        <taxon>Bacteria</taxon>
        <taxon>Pseudomonadati</taxon>
        <taxon>Bacteroidota</taxon>
        <taxon>Chitinophagia</taxon>
        <taxon>Chitinophagales</taxon>
        <taxon>Chitinophagaceae</taxon>
        <taxon>Chitinophaga</taxon>
    </lineage>
</organism>
<gene>
    <name evidence="2" type="ORF">OL497_19950</name>
</gene>
<evidence type="ECO:0000256" key="1">
    <source>
        <dbReference type="SAM" id="Phobius"/>
    </source>
</evidence>
<feature type="transmembrane region" description="Helical" evidence="1">
    <location>
        <begin position="171"/>
        <end position="195"/>
    </location>
</feature>
<feature type="transmembrane region" description="Helical" evidence="1">
    <location>
        <begin position="468"/>
        <end position="486"/>
    </location>
</feature>
<keyword evidence="3" id="KW-1185">Reference proteome</keyword>
<sequence length="496" mass="57327">MPDHTTPSFGHYLLHDPHHRWLLPAGVLLSVMVFVLFKMVYPFPSFFADSYFYMQAAVTHAEVDMWPIGYARFISWVHALHHGDQLLISIQYLSLTAATWYLVCTVLYLFRPGTTVKYILLAWCSCNPLYLYLSNIVASDAIFTALSILWFTLLLWVAFRPAWYQIVLQAVVLAAAFTLRYNALYYPLLAIPLLWRSRVSWGLRLAGILLTVLLIGGYVQHTRMKNEAVTGVKAFSCFSSWQTTNNALYMYPYIYVDPGSFKDTTLQRINTMVRDFFEELPPSMTIGPQDGAWFMLDQRGPLKAYMFNLWNLFPDKPMVYPYNRSSVPIGTYGRQLIAAHPLAYVRYFLWPNSGVYLLPPLEQLQTYNQGRDSVETTGREWFRYKDDQVRGGSNAVQGLLMGSYRIVFLLINVLFYLSLLIWWWHRKGLLISGIRLQLLWLTGSLFVLNTGFSIVASPPVFRYQVFPFLLGMIFLLLVAEIVIPYAEKKGWLKELE</sequence>
<proteinExistence type="predicted"/>
<evidence type="ECO:0008006" key="4">
    <source>
        <dbReference type="Google" id="ProtNLM"/>
    </source>
</evidence>
<name>A0ABT3IQN6_9BACT</name>
<accession>A0ABT3IQN6</accession>
<dbReference type="EMBL" id="JAPDNS010000002">
    <property type="protein sequence ID" value="MCW3486186.1"/>
    <property type="molecule type" value="Genomic_DNA"/>
</dbReference>
<keyword evidence="1" id="KW-1133">Transmembrane helix</keyword>
<feature type="transmembrane region" description="Helical" evidence="1">
    <location>
        <begin position="117"/>
        <end position="135"/>
    </location>
</feature>
<evidence type="ECO:0000313" key="3">
    <source>
        <dbReference type="Proteomes" id="UP001207742"/>
    </source>
</evidence>
<feature type="transmembrane region" description="Helical" evidence="1">
    <location>
        <begin position="90"/>
        <end position="110"/>
    </location>
</feature>
<keyword evidence="1" id="KW-0812">Transmembrane</keyword>
<comment type="caution">
    <text evidence="2">The sequence shown here is derived from an EMBL/GenBank/DDBJ whole genome shotgun (WGS) entry which is preliminary data.</text>
</comment>
<keyword evidence="1" id="KW-0472">Membrane</keyword>
<feature type="transmembrane region" description="Helical" evidence="1">
    <location>
        <begin position="437"/>
        <end position="456"/>
    </location>
</feature>
<protein>
    <recommendedName>
        <fullName evidence="4">Glycosyltransferase RgtA/B/C/D-like domain-containing protein</fullName>
    </recommendedName>
</protein>
<feature type="transmembrane region" description="Helical" evidence="1">
    <location>
        <begin position="21"/>
        <end position="41"/>
    </location>
</feature>
<dbReference type="RefSeq" id="WP_264733002.1">
    <property type="nucleotide sequence ID" value="NZ_JAPDNR010000001.1"/>
</dbReference>
<dbReference type="Proteomes" id="UP001207742">
    <property type="component" value="Unassembled WGS sequence"/>
</dbReference>
<feature type="transmembrane region" description="Helical" evidence="1">
    <location>
        <begin position="201"/>
        <end position="219"/>
    </location>
</feature>
<evidence type="ECO:0000313" key="2">
    <source>
        <dbReference type="EMBL" id="MCW3486186.1"/>
    </source>
</evidence>